<sequence length="330" mass="36106">MMDYKMPHYAIVADIGGTFARFSRVNLDNLHLDKIEIYPCSEFISLESVLMTYQTQHLLQDVRQVAIAIACPVINDVVCMTNCHWRFSIQALQHRLGLSKLAVINDFTAIAMSLPALENHEVIQIGNGHADVSKTKVVLGAGTGLGVAYLLPEKQGYKSYAGEGGHADWGAKTEQEWFIYSYLKTTYDHISHERLLSGQGLENLYQAIAAFHKKGVDPLSAAQIISLAKQQCPIAQASIGQFFASLGAYAGDLALTLGAFGGIYIAGGIVPRLLSLIQQSDFRARFESKGRFSDFNRLIPTYVVTAKQPGILGAAVYLKQSLVGEFDVVS</sequence>
<dbReference type="GO" id="GO:0005536">
    <property type="term" value="F:D-glucose binding"/>
    <property type="evidence" value="ECO:0007669"/>
    <property type="project" value="InterPro"/>
</dbReference>
<dbReference type="InterPro" id="IPR043129">
    <property type="entry name" value="ATPase_NBD"/>
</dbReference>
<evidence type="ECO:0000256" key="1">
    <source>
        <dbReference type="ARBA" id="ARBA00022679"/>
    </source>
</evidence>
<dbReference type="EC" id="2.7.1.2" evidence="3"/>
<dbReference type="InterPro" id="IPR050201">
    <property type="entry name" value="Bacterial_glucokinase"/>
</dbReference>
<dbReference type="AlphaFoldDB" id="A0A6F8T1K4"/>
<dbReference type="Gene3D" id="3.40.367.20">
    <property type="match status" value="1"/>
</dbReference>
<comment type="similarity">
    <text evidence="3 4">Belongs to the bacterial glucokinase family.</text>
</comment>
<evidence type="ECO:0000313" key="5">
    <source>
        <dbReference type="EMBL" id="BCA94103.1"/>
    </source>
</evidence>
<dbReference type="GO" id="GO:0005524">
    <property type="term" value="F:ATP binding"/>
    <property type="evidence" value="ECO:0007669"/>
    <property type="project" value="UniProtKB-UniRule"/>
</dbReference>
<keyword evidence="3" id="KW-0963">Cytoplasm</keyword>
<reference evidence="5" key="1">
    <citation type="journal article" date="2020" name="Microbiol. Resour. Announc.">
        <title>Complete Genome Sequence of Novel Psychrotolerant Legionella Strain TUM19329, Isolated from Antarctic Lake Sediment.</title>
        <authorList>
            <person name="Shimada S."/>
            <person name="Nakai R."/>
            <person name="Aoki K."/>
            <person name="Shimoeda N."/>
            <person name="Ohno G."/>
            <person name="Miyazaki Y."/>
            <person name="Kudoh S."/>
            <person name="Imura S."/>
            <person name="Watanabe K."/>
            <person name="Ishii Y."/>
            <person name="Tateda K."/>
        </authorList>
    </citation>
    <scope>NUCLEOTIDE SEQUENCE [LARGE SCALE GENOMIC DNA]</scope>
    <source>
        <strain evidence="5">TUM19329</strain>
    </source>
</reference>
<gene>
    <name evidence="3 5" type="primary">glk</name>
    <name evidence="5" type="ORF">TUM19329_04640</name>
</gene>
<comment type="subcellular location">
    <subcellularLocation>
        <location evidence="3">Cytoplasm</location>
    </subcellularLocation>
</comment>
<proteinExistence type="inferred from homology"/>
<name>A0A6F8T1K4_9GAMM</name>
<keyword evidence="3" id="KW-0067">ATP-binding</keyword>
<dbReference type="GO" id="GO:0004340">
    <property type="term" value="F:glucokinase activity"/>
    <property type="evidence" value="ECO:0007669"/>
    <property type="project" value="UniProtKB-UniRule"/>
</dbReference>
<feature type="binding site" evidence="3">
    <location>
        <begin position="13"/>
        <end position="18"/>
    </location>
    <ligand>
        <name>ATP</name>
        <dbReference type="ChEBI" id="CHEBI:30616"/>
    </ligand>
</feature>
<protein>
    <recommendedName>
        <fullName evidence="3">Glucokinase</fullName>
        <ecNumber evidence="3">2.7.1.2</ecNumber>
    </recommendedName>
    <alternativeName>
        <fullName evidence="3">Glucose kinase</fullName>
    </alternativeName>
</protein>
<dbReference type="PROSITE" id="PS01125">
    <property type="entry name" value="ROK"/>
    <property type="match status" value="1"/>
</dbReference>
<organism evidence="5 6">
    <name type="scientific">Legionella antarctica</name>
    <dbReference type="NCBI Taxonomy" id="2708020"/>
    <lineage>
        <taxon>Bacteria</taxon>
        <taxon>Pseudomonadati</taxon>
        <taxon>Pseudomonadota</taxon>
        <taxon>Gammaproteobacteria</taxon>
        <taxon>Legionellales</taxon>
        <taxon>Legionellaceae</taxon>
        <taxon>Legionella</taxon>
    </lineage>
</organism>
<dbReference type="CDD" id="cd24008">
    <property type="entry name" value="ASKHA_NBD_GLK"/>
    <property type="match status" value="1"/>
</dbReference>
<keyword evidence="6" id="KW-1185">Reference proteome</keyword>
<dbReference type="EMBL" id="AP022839">
    <property type="protein sequence ID" value="BCA94103.1"/>
    <property type="molecule type" value="Genomic_DNA"/>
</dbReference>
<dbReference type="InterPro" id="IPR049874">
    <property type="entry name" value="ROK_cs"/>
</dbReference>
<dbReference type="NCBIfam" id="TIGR00749">
    <property type="entry name" value="glk"/>
    <property type="match status" value="1"/>
</dbReference>
<evidence type="ECO:0000256" key="3">
    <source>
        <dbReference type="HAMAP-Rule" id="MF_00524"/>
    </source>
</evidence>
<dbReference type="GO" id="GO:0005829">
    <property type="term" value="C:cytosol"/>
    <property type="evidence" value="ECO:0007669"/>
    <property type="project" value="TreeGrafter"/>
</dbReference>
<dbReference type="PANTHER" id="PTHR47690:SF1">
    <property type="entry name" value="GLUCOKINASE"/>
    <property type="match status" value="1"/>
</dbReference>
<comment type="catalytic activity">
    <reaction evidence="3">
        <text>D-glucose + ATP = D-glucose 6-phosphate + ADP + H(+)</text>
        <dbReference type="Rhea" id="RHEA:17825"/>
        <dbReference type="ChEBI" id="CHEBI:4167"/>
        <dbReference type="ChEBI" id="CHEBI:15378"/>
        <dbReference type="ChEBI" id="CHEBI:30616"/>
        <dbReference type="ChEBI" id="CHEBI:61548"/>
        <dbReference type="ChEBI" id="CHEBI:456216"/>
        <dbReference type="EC" id="2.7.1.2"/>
    </reaction>
</comment>
<keyword evidence="3" id="KW-0324">Glycolysis</keyword>
<dbReference type="PANTHER" id="PTHR47690">
    <property type="entry name" value="GLUCOKINASE"/>
    <property type="match status" value="1"/>
</dbReference>
<dbReference type="RefSeq" id="WP_173236087.1">
    <property type="nucleotide sequence ID" value="NZ_AP022839.1"/>
</dbReference>
<dbReference type="InterPro" id="IPR003836">
    <property type="entry name" value="Glucokinase"/>
</dbReference>
<dbReference type="HAMAP" id="MF_00524">
    <property type="entry name" value="Glucokinase"/>
    <property type="match status" value="1"/>
</dbReference>
<dbReference type="Pfam" id="PF02685">
    <property type="entry name" value="Glucokinase"/>
    <property type="match status" value="1"/>
</dbReference>
<dbReference type="KEGG" id="lant:TUM19329_04640"/>
<keyword evidence="1 3" id="KW-0808">Transferase</keyword>
<keyword evidence="3" id="KW-0547">Nucleotide-binding</keyword>
<evidence type="ECO:0000256" key="4">
    <source>
        <dbReference type="RuleBase" id="RU004046"/>
    </source>
</evidence>
<accession>A0A6F8T1K4</accession>
<dbReference type="SUPFAM" id="SSF53067">
    <property type="entry name" value="Actin-like ATPase domain"/>
    <property type="match status" value="1"/>
</dbReference>
<dbReference type="Gene3D" id="3.30.420.40">
    <property type="match status" value="1"/>
</dbReference>
<dbReference type="Proteomes" id="UP000502894">
    <property type="component" value="Chromosome"/>
</dbReference>
<dbReference type="GO" id="GO:0006096">
    <property type="term" value="P:glycolytic process"/>
    <property type="evidence" value="ECO:0007669"/>
    <property type="project" value="UniProtKB-UniRule"/>
</dbReference>
<evidence type="ECO:0000313" key="6">
    <source>
        <dbReference type="Proteomes" id="UP000502894"/>
    </source>
</evidence>
<keyword evidence="2 3" id="KW-0418">Kinase</keyword>
<evidence type="ECO:0000256" key="2">
    <source>
        <dbReference type="ARBA" id="ARBA00022777"/>
    </source>
</evidence>